<dbReference type="InterPro" id="IPR051934">
    <property type="entry name" value="Phage_Tail_Fiber_Structural"/>
</dbReference>
<dbReference type="EMBL" id="CPZF01000003">
    <property type="protein sequence ID" value="CNF46503.1"/>
    <property type="molecule type" value="Genomic_DNA"/>
</dbReference>
<proteinExistence type="predicted"/>
<evidence type="ECO:0000313" key="2">
    <source>
        <dbReference type="EMBL" id="CNF46503.1"/>
    </source>
</evidence>
<evidence type="ECO:0000256" key="1">
    <source>
        <dbReference type="SAM" id="MobiDB-lite"/>
    </source>
</evidence>
<dbReference type="PANTHER" id="PTHR35191:SF1">
    <property type="entry name" value="PROPHAGE SIDE TAIL FIBER PROTEIN HOMOLOG STFQ-RELATED"/>
    <property type="match status" value="1"/>
</dbReference>
<dbReference type="Proteomes" id="UP000041356">
    <property type="component" value="Unassembled WGS sequence"/>
</dbReference>
<feature type="region of interest" description="Disordered" evidence="1">
    <location>
        <begin position="1"/>
        <end position="30"/>
    </location>
</feature>
<protein>
    <submittedName>
        <fullName evidence="2">Bacteriophage tail fiber protein</fullName>
    </submittedName>
</protein>
<name>A0A9P1PUI1_YEREN</name>
<dbReference type="Gene3D" id="3.90.1340.10">
    <property type="entry name" value="Phage tail collar domain"/>
    <property type="match status" value="1"/>
</dbReference>
<gene>
    <name evidence="2" type="ORF">ERS137939_01556</name>
</gene>
<dbReference type="SUPFAM" id="SSF88874">
    <property type="entry name" value="Receptor-binding domain of short tail fibre protein gp12"/>
    <property type="match status" value="1"/>
</dbReference>
<comment type="caution">
    <text evidence="2">The sequence shown here is derived from an EMBL/GenBank/DDBJ whole genome shotgun (WGS) entry which is preliminary data.</text>
</comment>
<dbReference type="PANTHER" id="PTHR35191">
    <property type="entry name" value="PROPHAGE SIDE TAIL FIBER PROTEIN HOMOLOG STFQ-RELATED"/>
    <property type="match status" value="1"/>
</dbReference>
<reference evidence="2 3" key="1">
    <citation type="submission" date="2015-03" db="EMBL/GenBank/DDBJ databases">
        <authorList>
            <consortium name="Pathogen Informatics"/>
            <person name="Murphy D."/>
        </authorList>
    </citation>
    <scope>NUCLEOTIDE SEQUENCE [LARGE SCALE GENOMIC DNA]</scope>
    <source>
        <strain evidence="2 3">IP27818</strain>
    </source>
</reference>
<dbReference type="InterPro" id="IPR037053">
    <property type="entry name" value="Phage_tail_collar_dom_sf"/>
</dbReference>
<evidence type="ECO:0000313" key="3">
    <source>
        <dbReference type="Proteomes" id="UP000041356"/>
    </source>
</evidence>
<dbReference type="AlphaFoldDB" id="A0A9P1PUI1"/>
<accession>A0A9P1PUI1</accession>
<organism evidence="2 3">
    <name type="scientific">Yersinia enterocolitica</name>
    <dbReference type="NCBI Taxonomy" id="630"/>
    <lineage>
        <taxon>Bacteria</taxon>
        <taxon>Pseudomonadati</taxon>
        <taxon>Pseudomonadota</taxon>
        <taxon>Gammaproteobacteria</taxon>
        <taxon>Enterobacterales</taxon>
        <taxon>Yersiniaceae</taxon>
        <taxon>Yersinia</taxon>
    </lineage>
</organism>
<sequence length="268" mass="28618">MHRIDTPTAQVDKFGAGKNGFTRGNPQTGVPATALDDDYFDAVQEEIANAIESTGTDLKKSDRAQLLTAINAIVSGAGRDFLKKANNLSEIKDAGLAAVAAALANLSLSSGLFPIGMPFFWPSAQTPADLFTEMSGQVFLRWNGATFTASQYPKLALVIPSLTLTEARGEFPRIWDAGRGADIGRILLSIQSDAIRNLTGSVSNIQFKTNNLNTDGVLLAENMPGVTGNVTTGSEPVKIVKFDASMQVPTATENRPRNIAFNFLVRAK</sequence>
<dbReference type="RefSeq" id="WP_050130599.1">
    <property type="nucleotide sequence ID" value="NZ_CP124238.1"/>
</dbReference>